<dbReference type="Proteomes" id="UP000515733">
    <property type="component" value="Chromosome"/>
</dbReference>
<dbReference type="OrthoDB" id="9774179at2"/>
<dbReference type="InterPro" id="IPR029069">
    <property type="entry name" value="HotDog_dom_sf"/>
</dbReference>
<evidence type="ECO:0000313" key="2">
    <source>
        <dbReference type="Proteomes" id="UP000515733"/>
    </source>
</evidence>
<dbReference type="RefSeq" id="WP_145772300.1">
    <property type="nucleotide sequence ID" value="NZ_LR778301.1"/>
</dbReference>
<dbReference type="Gene3D" id="3.10.129.10">
    <property type="entry name" value="Hotdog Thioesterase"/>
    <property type="match status" value="1"/>
</dbReference>
<organism evidence="1 2">
    <name type="scientific">Denitratisoma oestradiolicum</name>
    <dbReference type="NCBI Taxonomy" id="311182"/>
    <lineage>
        <taxon>Bacteria</taxon>
        <taxon>Pseudomonadati</taxon>
        <taxon>Pseudomonadota</taxon>
        <taxon>Betaproteobacteria</taxon>
        <taxon>Nitrosomonadales</taxon>
        <taxon>Sterolibacteriaceae</taxon>
        <taxon>Denitratisoma</taxon>
    </lineage>
</organism>
<name>A0A6S6XZL4_9PROT</name>
<dbReference type="CDD" id="cd03455">
    <property type="entry name" value="SAV4209"/>
    <property type="match status" value="1"/>
</dbReference>
<keyword evidence="2" id="KW-1185">Reference proteome</keyword>
<dbReference type="KEGG" id="doe:DENOEST_1177"/>
<sequence>MSWSTVRLFDQVSQGETLPELKIPITVRLIVSTAIATRDFQNVHHDKDAAMGLGSPHIFMNILTSNGLVERYVSEWAGPGAIFKKVAIKLGAPNFPGDIMCLNGSVVKKTTEDERELELKIVGTNSLGSHVTGLVVLQLP</sequence>
<gene>
    <name evidence="1" type="ORF">DENOEST_1177</name>
</gene>
<dbReference type="AlphaFoldDB" id="A0A6S6XZL4"/>
<proteinExistence type="predicted"/>
<protein>
    <submittedName>
        <fullName evidence="1">MaoC like domain-containing protein</fullName>
    </submittedName>
</protein>
<evidence type="ECO:0000313" key="1">
    <source>
        <dbReference type="EMBL" id="CAB1368342.1"/>
    </source>
</evidence>
<accession>A0A6S6XZL4</accession>
<reference evidence="1 2" key="1">
    <citation type="submission" date="2020-03" db="EMBL/GenBank/DDBJ databases">
        <authorList>
            <consortium name="Genoscope - CEA"/>
            <person name="William W."/>
        </authorList>
    </citation>
    <scope>NUCLEOTIDE SEQUENCE [LARGE SCALE GENOMIC DNA]</scope>
    <source>
        <strain evidence="2">DSM 16959</strain>
    </source>
</reference>
<dbReference type="EMBL" id="LR778301">
    <property type="protein sequence ID" value="CAB1368342.1"/>
    <property type="molecule type" value="Genomic_DNA"/>
</dbReference>
<dbReference type="SUPFAM" id="SSF54637">
    <property type="entry name" value="Thioesterase/thiol ester dehydrase-isomerase"/>
    <property type="match status" value="1"/>
</dbReference>